<evidence type="ECO:0000313" key="1">
    <source>
        <dbReference type="EMBL" id="KAH6929842.1"/>
    </source>
</evidence>
<evidence type="ECO:0000313" key="2">
    <source>
        <dbReference type="Proteomes" id="UP000821845"/>
    </source>
</evidence>
<reference evidence="1" key="1">
    <citation type="submission" date="2020-05" db="EMBL/GenBank/DDBJ databases">
        <title>Large-scale comparative analyses of tick genomes elucidate their genetic diversity and vector capacities.</title>
        <authorList>
            <person name="Jia N."/>
            <person name="Wang J."/>
            <person name="Shi W."/>
            <person name="Du L."/>
            <person name="Sun Y."/>
            <person name="Zhan W."/>
            <person name="Jiang J."/>
            <person name="Wang Q."/>
            <person name="Zhang B."/>
            <person name="Ji P."/>
            <person name="Sakyi L.B."/>
            <person name="Cui X."/>
            <person name="Yuan T."/>
            <person name="Jiang B."/>
            <person name="Yang W."/>
            <person name="Lam T.T.-Y."/>
            <person name="Chang Q."/>
            <person name="Ding S."/>
            <person name="Wang X."/>
            <person name="Zhu J."/>
            <person name="Ruan X."/>
            <person name="Zhao L."/>
            <person name="Wei J."/>
            <person name="Que T."/>
            <person name="Du C."/>
            <person name="Cheng J."/>
            <person name="Dai P."/>
            <person name="Han X."/>
            <person name="Huang E."/>
            <person name="Gao Y."/>
            <person name="Liu J."/>
            <person name="Shao H."/>
            <person name="Ye R."/>
            <person name="Li L."/>
            <person name="Wei W."/>
            <person name="Wang X."/>
            <person name="Wang C."/>
            <person name="Yang T."/>
            <person name="Huo Q."/>
            <person name="Li W."/>
            <person name="Guo W."/>
            <person name="Chen H."/>
            <person name="Zhou L."/>
            <person name="Ni X."/>
            <person name="Tian J."/>
            <person name="Zhou Y."/>
            <person name="Sheng Y."/>
            <person name="Liu T."/>
            <person name="Pan Y."/>
            <person name="Xia L."/>
            <person name="Li J."/>
            <person name="Zhao F."/>
            <person name="Cao W."/>
        </authorList>
    </citation>
    <scope>NUCLEOTIDE SEQUENCE</scope>
    <source>
        <strain evidence="1">Hyas-2018</strain>
    </source>
</reference>
<organism evidence="1 2">
    <name type="scientific">Hyalomma asiaticum</name>
    <name type="common">Tick</name>
    <dbReference type="NCBI Taxonomy" id="266040"/>
    <lineage>
        <taxon>Eukaryota</taxon>
        <taxon>Metazoa</taxon>
        <taxon>Ecdysozoa</taxon>
        <taxon>Arthropoda</taxon>
        <taxon>Chelicerata</taxon>
        <taxon>Arachnida</taxon>
        <taxon>Acari</taxon>
        <taxon>Parasitiformes</taxon>
        <taxon>Ixodida</taxon>
        <taxon>Ixodoidea</taxon>
        <taxon>Ixodidae</taxon>
        <taxon>Hyalomminae</taxon>
        <taxon>Hyalomma</taxon>
    </lineage>
</organism>
<sequence>MVYIVRSLRPLELSASTNECVRLPCRRPVAARLSKAELPAVKAAGVQVASQSLDNTSSRPSLVRKPRDSRRSLAYDSAEASVAEKHHGRAHVGLTCGTSFTTRETPLCCGIPDVSPH</sequence>
<dbReference type="EMBL" id="CM023485">
    <property type="protein sequence ID" value="KAH6929842.1"/>
    <property type="molecule type" value="Genomic_DNA"/>
</dbReference>
<gene>
    <name evidence="1" type="ORF">HPB50_005993</name>
</gene>
<dbReference type="Proteomes" id="UP000821845">
    <property type="component" value="Chromosome 5"/>
</dbReference>
<name>A0ACB7S9L4_HYAAI</name>
<comment type="caution">
    <text evidence="1">The sequence shown here is derived from an EMBL/GenBank/DDBJ whole genome shotgun (WGS) entry which is preliminary data.</text>
</comment>
<protein>
    <submittedName>
        <fullName evidence="1">Uncharacterized protein</fullName>
    </submittedName>
</protein>
<proteinExistence type="predicted"/>
<keyword evidence="2" id="KW-1185">Reference proteome</keyword>
<accession>A0ACB7S9L4</accession>